<keyword evidence="4" id="KW-1185">Reference proteome</keyword>
<keyword evidence="1" id="KW-0378">Hydrolase</keyword>
<dbReference type="GO" id="GO:0016787">
    <property type="term" value="F:hydrolase activity"/>
    <property type="evidence" value="ECO:0007669"/>
    <property type="project" value="UniProtKB-KW"/>
</dbReference>
<name>A0A399F8H5_9DEIN</name>
<dbReference type="InterPro" id="IPR007295">
    <property type="entry name" value="DUF402"/>
</dbReference>
<dbReference type="PANTHER" id="PTHR39159">
    <property type="match status" value="1"/>
</dbReference>
<accession>A0A399F8H5</accession>
<feature type="domain" description="DUF402" evidence="2">
    <location>
        <begin position="22"/>
        <end position="159"/>
    </location>
</feature>
<dbReference type="SUPFAM" id="SSF159234">
    <property type="entry name" value="FomD-like"/>
    <property type="match status" value="1"/>
</dbReference>
<organism evidence="3 4">
    <name type="scientific">Meiothermus granaticius NBRC 107808</name>
    <dbReference type="NCBI Taxonomy" id="1227551"/>
    <lineage>
        <taxon>Bacteria</taxon>
        <taxon>Thermotogati</taxon>
        <taxon>Deinococcota</taxon>
        <taxon>Deinococci</taxon>
        <taxon>Thermales</taxon>
        <taxon>Thermaceae</taxon>
        <taxon>Meiothermus</taxon>
    </lineage>
</organism>
<proteinExistence type="predicted"/>
<dbReference type="AlphaFoldDB" id="A0A399F8H5"/>
<evidence type="ECO:0000256" key="1">
    <source>
        <dbReference type="ARBA" id="ARBA00022801"/>
    </source>
</evidence>
<evidence type="ECO:0000259" key="2">
    <source>
        <dbReference type="Pfam" id="PF04167"/>
    </source>
</evidence>
<dbReference type="EMBL" id="QWLB01000028">
    <property type="protein sequence ID" value="RIH91976.1"/>
    <property type="molecule type" value="Genomic_DNA"/>
</dbReference>
<reference evidence="3 4" key="1">
    <citation type="submission" date="2018-08" db="EMBL/GenBank/DDBJ databases">
        <title>Meiothermus granaticius genome AF-68 sequencing project.</title>
        <authorList>
            <person name="Da Costa M.S."/>
            <person name="Albuquerque L."/>
            <person name="Raposo P."/>
            <person name="Froufe H.J.C."/>
            <person name="Barroso C.S."/>
            <person name="Egas C."/>
        </authorList>
    </citation>
    <scope>NUCLEOTIDE SEQUENCE [LARGE SCALE GENOMIC DNA]</scope>
    <source>
        <strain evidence="3 4">AF-68</strain>
    </source>
</reference>
<dbReference type="Gene3D" id="2.40.380.10">
    <property type="entry name" value="FomD-like"/>
    <property type="match status" value="1"/>
</dbReference>
<evidence type="ECO:0000313" key="3">
    <source>
        <dbReference type="EMBL" id="RIH91976.1"/>
    </source>
</evidence>
<sequence>MRPPYRQGQTLRLEFWKYPQQRLHYWWMGQVVEIREGAVLLHMPLGFEFHHESRGQTLPVDHQGYVAFFEGGWYSGGPDLDPQGRVLEYYWNIQTPPRFEPGRIWQYDLELDVRCKADHTCLVVDQEEFAAKAGAYPEAWIESAQKAVEEVRLHVQEGRWPVRPAEEDRGWLKRL</sequence>
<protein>
    <recommendedName>
        <fullName evidence="2">DUF402 domain-containing protein</fullName>
    </recommendedName>
</protein>
<evidence type="ECO:0000313" key="4">
    <source>
        <dbReference type="Proteomes" id="UP000266178"/>
    </source>
</evidence>
<dbReference type="InterPro" id="IPR035930">
    <property type="entry name" value="FomD-like_sf"/>
</dbReference>
<dbReference type="Proteomes" id="UP000266178">
    <property type="component" value="Unassembled WGS sequence"/>
</dbReference>
<dbReference type="InterPro" id="IPR050212">
    <property type="entry name" value="Ntdp-like"/>
</dbReference>
<dbReference type="Pfam" id="PF04167">
    <property type="entry name" value="DUF402"/>
    <property type="match status" value="1"/>
</dbReference>
<comment type="caution">
    <text evidence="3">The sequence shown here is derived from an EMBL/GenBank/DDBJ whole genome shotgun (WGS) entry which is preliminary data.</text>
</comment>
<dbReference type="RefSeq" id="WP_240631336.1">
    <property type="nucleotide sequence ID" value="NZ_BJXM01000010.1"/>
</dbReference>
<gene>
    <name evidence="3" type="ORF">Mgrana_02157</name>
</gene>
<dbReference type="PANTHER" id="PTHR39159:SF1">
    <property type="entry name" value="UPF0374 PROTEIN YGAC"/>
    <property type="match status" value="1"/>
</dbReference>